<keyword evidence="1" id="KW-0812">Transmembrane</keyword>
<keyword evidence="1" id="KW-1133">Transmembrane helix</keyword>
<protein>
    <submittedName>
        <fullName evidence="2">Uncharacterized protein</fullName>
    </submittedName>
</protein>
<dbReference type="EMBL" id="JACCBH010000001">
    <property type="protein sequence ID" value="NYD53842.1"/>
    <property type="molecule type" value="Genomic_DNA"/>
</dbReference>
<reference evidence="2 3" key="1">
    <citation type="submission" date="2020-07" db="EMBL/GenBank/DDBJ databases">
        <title>Sequencing the genomes of 1000 actinobacteria strains.</title>
        <authorList>
            <person name="Klenk H.-P."/>
        </authorList>
    </citation>
    <scope>NUCLEOTIDE SEQUENCE [LARGE SCALE GENOMIC DNA]</scope>
    <source>
        <strain evidence="2 3">DSM 22185</strain>
    </source>
</reference>
<dbReference type="Proteomes" id="UP000552045">
    <property type="component" value="Unassembled WGS sequence"/>
</dbReference>
<gene>
    <name evidence="2" type="ORF">BKA02_000897</name>
</gene>
<keyword evidence="1" id="KW-0472">Membrane</keyword>
<dbReference type="RefSeq" id="WP_179431700.1">
    <property type="nucleotide sequence ID" value="NZ_BAABLC010000001.1"/>
</dbReference>
<proteinExistence type="predicted"/>
<evidence type="ECO:0000256" key="1">
    <source>
        <dbReference type="SAM" id="Phobius"/>
    </source>
</evidence>
<keyword evidence="3" id="KW-1185">Reference proteome</keyword>
<feature type="transmembrane region" description="Helical" evidence="1">
    <location>
        <begin position="54"/>
        <end position="76"/>
    </location>
</feature>
<comment type="caution">
    <text evidence="2">The sequence shown here is derived from an EMBL/GenBank/DDBJ whole genome shotgun (WGS) entry which is preliminary data.</text>
</comment>
<organism evidence="2 3">
    <name type="scientific">Microbacterium pseudoresistens</name>
    <dbReference type="NCBI Taxonomy" id="640634"/>
    <lineage>
        <taxon>Bacteria</taxon>
        <taxon>Bacillati</taxon>
        <taxon>Actinomycetota</taxon>
        <taxon>Actinomycetes</taxon>
        <taxon>Micrococcales</taxon>
        <taxon>Microbacteriaceae</taxon>
        <taxon>Microbacterium</taxon>
    </lineage>
</organism>
<name>A0A7Y9JLL6_9MICO</name>
<evidence type="ECO:0000313" key="3">
    <source>
        <dbReference type="Proteomes" id="UP000552045"/>
    </source>
</evidence>
<evidence type="ECO:0000313" key="2">
    <source>
        <dbReference type="EMBL" id="NYD53842.1"/>
    </source>
</evidence>
<feature type="transmembrane region" description="Helical" evidence="1">
    <location>
        <begin position="24"/>
        <end position="48"/>
    </location>
</feature>
<accession>A0A7Y9JLL6</accession>
<dbReference type="AlphaFoldDB" id="A0A7Y9JLL6"/>
<sequence length="187" mass="19739">MLTETADTLALTADTGRGAPSRRLLAGLGIGSAAIGAALLAWCVWRLVDGIAPAAAVGAVAGLALLAVAGACLTVVQTLQRTERNGLILAVEPGRVVTPGGPIPASALRRIRLRSRRFALRTRHPVTAEWEARTGTGTHRTIVFERTDGAVERVHAAVFATDDEFARVVRAVLRFAEAHTIPVQRGR</sequence>